<feature type="region of interest" description="Disordered" evidence="1">
    <location>
        <begin position="160"/>
        <end position="191"/>
    </location>
</feature>
<dbReference type="Pfam" id="PF08400">
    <property type="entry name" value="phage_tail_N"/>
    <property type="match status" value="1"/>
</dbReference>
<name>A0A3R0XYA9_SALER</name>
<evidence type="ECO:0000313" key="3">
    <source>
        <dbReference type="EMBL" id="MLV99471.1"/>
    </source>
</evidence>
<dbReference type="AlphaFoldDB" id="A0A3R0XYA9"/>
<dbReference type="EMBL" id="RVIJ01000002">
    <property type="protein sequence ID" value="MLV99471.1"/>
    <property type="molecule type" value="Genomic_DNA"/>
</dbReference>
<dbReference type="SUPFAM" id="SSF49464">
    <property type="entry name" value="Carboxypeptidase regulatory domain-like"/>
    <property type="match status" value="1"/>
</dbReference>
<evidence type="ECO:0000259" key="2">
    <source>
        <dbReference type="Pfam" id="PF08400"/>
    </source>
</evidence>
<dbReference type="Proteomes" id="UP000885392">
    <property type="component" value="Unassembled WGS sequence"/>
</dbReference>
<dbReference type="InterPro" id="IPR008969">
    <property type="entry name" value="CarboxyPept-like_regulatory"/>
</dbReference>
<sequence>MSQSAQQRVLLQGVLTASDGKILPGASLTLKETDSGQIITLTTSSSAAYSFFVQPGTWCVTVQQPDDTPRNIGVLSVNAATKDGALNDLLTALTPSSLDMSVLGFMRGLVSEAERATESINLNQSAIAQNLKDSEILATQTKQAAQDAQQALEEAKLIAKTPDKDGVPGQPGAPGLPGKDGLPGAPGQDGKSAYEIWKENQPAGADTSMTAYLDSMKGSGGGEGSGGAAPGFGEVGSYVIARFPHPNGNGAFPDEFVRTGDVAGEKLKIETFMPDFSGDPYESAWSEDTGSGALCGTWRFQVLTPPPGGTGRIGGLWQRVK</sequence>
<accession>A0A3R0XYA9</accession>
<comment type="caution">
    <text evidence="3">The sequence shown here is derived from an EMBL/GenBank/DDBJ whole genome shotgun (WGS) entry which is preliminary data.</text>
</comment>
<dbReference type="InterPro" id="IPR013609">
    <property type="entry name" value="Stf-like_N"/>
</dbReference>
<evidence type="ECO:0000256" key="1">
    <source>
        <dbReference type="SAM" id="MobiDB-lite"/>
    </source>
</evidence>
<reference evidence="3" key="1">
    <citation type="submission" date="2018-10" db="EMBL/GenBank/DDBJ databases">
        <authorList>
            <consortium name="PulseNet: The National Subtyping Network for Foodborne Disease Surveillance"/>
            <person name="Tarr C.L."/>
            <person name="Trees E."/>
            <person name="Katz L.S."/>
            <person name="Carleton-Romer H.A."/>
            <person name="Stroika S."/>
            <person name="Kucerova Z."/>
            <person name="Roache K.F."/>
            <person name="Sabol A.L."/>
            <person name="Besser J."/>
            <person name="Gerner-Smidt P."/>
        </authorList>
    </citation>
    <scope>NUCLEOTIDE SEQUENCE [LARGE SCALE GENOMIC DNA]</scope>
    <source>
        <strain evidence="3">PNUSAS038541</strain>
    </source>
</reference>
<proteinExistence type="predicted"/>
<gene>
    <name evidence="3" type="ORF">EAK82_04055</name>
</gene>
<feature type="domain" description="Lambda-like tail fibre protein N-terminal" evidence="2">
    <location>
        <begin position="9"/>
        <end position="130"/>
    </location>
</feature>
<protein>
    <recommendedName>
        <fullName evidence="2">Lambda-like tail fibre protein N-terminal domain-containing protein</fullName>
    </recommendedName>
</protein>
<organism evidence="3">
    <name type="scientific">Salmonella enterica</name>
    <name type="common">Salmonella choleraesuis</name>
    <dbReference type="NCBI Taxonomy" id="28901"/>
    <lineage>
        <taxon>Bacteria</taxon>
        <taxon>Pseudomonadati</taxon>
        <taxon>Pseudomonadota</taxon>
        <taxon>Gammaproteobacteria</taxon>
        <taxon>Enterobacterales</taxon>
        <taxon>Enterobacteriaceae</taxon>
        <taxon>Salmonella</taxon>
    </lineage>
</organism>